<comment type="similarity">
    <text evidence="1">Belongs to the protein kinase superfamily. STE Ser/Thr protein kinase family. MAP kinase kinase kinase subfamily.</text>
</comment>
<evidence type="ECO:0000259" key="7">
    <source>
        <dbReference type="PROSITE" id="PS50011"/>
    </source>
</evidence>
<dbReference type="PANTHER" id="PTHR11584:SF369">
    <property type="entry name" value="MITOGEN-ACTIVATED PROTEIN KINASE KINASE KINASE 19-RELATED"/>
    <property type="match status" value="1"/>
</dbReference>
<dbReference type="PANTHER" id="PTHR11584">
    <property type="entry name" value="SERINE/THREONINE PROTEIN KINASE"/>
    <property type="match status" value="1"/>
</dbReference>
<dbReference type="Gene3D" id="1.10.510.10">
    <property type="entry name" value="Transferase(Phosphotransferase) domain 1"/>
    <property type="match status" value="1"/>
</dbReference>
<feature type="domain" description="Protein kinase" evidence="7">
    <location>
        <begin position="1"/>
        <end position="131"/>
    </location>
</feature>
<dbReference type="InterPro" id="IPR000719">
    <property type="entry name" value="Prot_kinase_dom"/>
</dbReference>
<dbReference type="InterPro" id="IPR008271">
    <property type="entry name" value="Ser/Thr_kinase_AS"/>
</dbReference>
<keyword evidence="3" id="KW-0808">Transferase</keyword>
<evidence type="ECO:0000256" key="4">
    <source>
        <dbReference type="ARBA" id="ARBA00022741"/>
    </source>
</evidence>
<evidence type="ECO:0000256" key="6">
    <source>
        <dbReference type="ARBA" id="ARBA00022840"/>
    </source>
</evidence>
<evidence type="ECO:0000256" key="5">
    <source>
        <dbReference type="ARBA" id="ARBA00022777"/>
    </source>
</evidence>
<feature type="non-terminal residue" evidence="8">
    <location>
        <position position="131"/>
    </location>
</feature>
<dbReference type="InterPro" id="IPR011009">
    <property type="entry name" value="Kinase-like_dom_sf"/>
</dbReference>
<evidence type="ECO:0000313" key="8">
    <source>
        <dbReference type="EMBL" id="KAF2687177.1"/>
    </source>
</evidence>
<evidence type="ECO:0000256" key="2">
    <source>
        <dbReference type="ARBA" id="ARBA00022527"/>
    </source>
</evidence>
<organism evidence="8 9">
    <name type="scientific">Lentithecium fluviatile CBS 122367</name>
    <dbReference type="NCBI Taxonomy" id="1168545"/>
    <lineage>
        <taxon>Eukaryota</taxon>
        <taxon>Fungi</taxon>
        <taxon>Dikarya</taxon>
        <taxon>Ascomycota</taxon>
        <taxon>Pezizomycotina</taxon>
        <taxon>Dothideomycetes</taxon>
        <taxon>Pleosporomycetidae</taxon>
        <taxon>Pleosporales</taxon>
        <taxon>Massarineae</taxon>
        <taxon>Lentitheciaceae</taxon>
        <taxon>Lentithecium</taxon>
    </lineage>
</organism>
<dbReference type="CDD" id="cd00180">
    <property type="entry name" value="PKc"/>
    <property type="match status" value="1"/>
</dbReference>
<dbReference type="Proteomes" id="UP000799291">
    <property type="component" value="Unassembled WGS sequence"/>
</dbReference>
<gene>
    <name evidence="8" type="ORF">K458DRAFT_276284</name>
</gene>
<feature type="non-terminal residue" evidence="8">
    <location>
        <position position="1"/>
    </location>
</feature>
<dbReference type="SUPFAM" id="SSF56112">
    <property type="entry name" value="Protein kinase-like (PK-like)"/>
    <property type="match status" value="1"/>
</dbReference>
<dbReference type="GO" id="GO:0005524">
    <property type="term" value="F:ATP binding"/>
    <property type="evidence" value="ECO:0007669"/>
    <property type="project" value="UniProtKB-KW"/>
</dbReference>
<dbReference type="GO" id="GO:0004674">
    <property type="term" value="F:protein serine/threonine kinase activity"/>
    <property type="evidence" value="ECO:0007669"/>
    <property type="project" value="UniProtKB-KW"/>
</dbReference>
<dbReference type="PROSITE" id="PS00108">
    <property type="entry name" value="PROTEIN_KINASE_ST"/>
    <property type="match status" value="1"/>
</dbReference>
<dbReference type="AlphaFoldDB" id="A0A6G1J9F3"/>
<dbReference type="OrthoDB" id="4062651at2759"/>
<keyword evidence="5 8" id="KW-0418">Kinase</keyword>
<dbReference type="EMBL" id="MU005575">
    <property type="protein sequence ID" value="KAF2687177.1"/>
    <property type="molecule type" value="Genomic_DNA"/>
</dbReference>
<name>A0A6G1J9F3_9PLEO</name>
<accession>A0A6G1J9F3</accession>
<protein>
    <submittedName>
        <fullName evidence="8">Kinase-like protein</fullName>
    </submittedName>
</protein>
<keyword evidence="9" id="KW-1185">Reference proteome</keyword>
<dbReference type="Pfam" id="PF00069">
    <property type="entry name" value="Pkinase"/>
    <property type="match status" value="1"/>
</dbReference>
<keyword evidence="4" id="KW-0547">Nucleotide-binding</keyword>
<evidence type="ECO:0000256" key="1">
    <source>
        <dbReference type="ARBA" id="ARBA00006529"/>
    </source>
</evidence>
<keyword evidence="2" id="KW-0723">Serine/threonine-protein kinase</keyword>
<sequence length="131" mass="14297">AMIMQPLASGDLETFLSQKTLPLELSPLIEKWLGCLVVTLSFIHDHGIKHRDIKPKNILVKDGLILFSDFGSSRDCSLETGMSTDGPAYGHTKIYSAPEVIAEEKRNASADIFSLGCVFTEMVSALCGRPL</sequence>
<dbReference type="PROSITE" id="PS50011">
    <property type="entry name" value="PROTEIN_KINASE_DOM"/>
    <property type="match status" value="1"/>
</dbReference>
<keyword evidence="6" id="KW-0067">ATP-binding</keyword>
<proteinExistence type="inferred from homology"/>
<evidence type="ECO:0000256" key="3">
    <source>
        <dbReference type="ARBA" id="ARBA00022679"/>
    </source>
</evidence>
<reference evidence="8" key="1">
    <citation type="journal article" date="2020" name="Stud. Mycol.">
        <title>101 Dothideomycetes genomes: a test case for predicting lifestyles and emergence of pathogens.</title>
        <authorList>
            <person name="Haridas S."/>
            <person name="Albert R."/>
            <person name="Binder M."/>
            <person name="Bloem J."/>
            <person name="Labutti K."/>
            <person name="Salamov A."/>
            <person name="Andreopoulos B."/>
            <person name="Baker S."/>
            <person name="Barry K."/>
            <person name="Bills G."/>
            <person name="Bluhm B."/>
            <person name="Cannon C."/>
            <person name="Castanera R."/>
            <person name="Culley D."/>
            <person name="Daum C."/>
            <person name="Ezra D."/>
            <person name="Gonzalez J."/>
            <person name="Henrissat B."/>
            <person name="Kuo A."/>
            <person name="Liang C."/>
            <person name="Lipzen A."/>
            <person name="Lutzoni F."/>
            <person name="Magnuson J."/>
            <person name="Mondo S."/>
            <person name="Nolan M."/>
            <person name="Ohm R."/>
            <person name="Pangilinan J."/>
            <person name="Park H.-J."/>
            <person name="Ramirez L."/>
            <person name="Alfaro M."/>
            <person name="Sun H."/>
            <person name="Tritt A."/>
            <person name="Yoshinaga Y."/>
            <person name="Zwiers L.-H."/>
            <person name="Turgeon B."/>
            <person name="Goodwin S."/>
            <person name="Spatafora J."/>
            <person name="Crous P."/>
            <person name="Grigoriev I."/>
        </authorList>
    </citation>
    <scope>NUCLEOTIDE SEQUENCE</scope>
    <source>
        <strain evidence="8">CBS 122367</strain>
    </source>
</reference>
<evidence type="ECO:0000313" key="9">
    <source>
        <dbReference type="Proteomes" id="UP000799291"/>
    </source>
</evidence>